<dbReference type="SUPFAM" id="SSF49870">
    <property type="entry name" value="Osmotin, thaumatin-like protein"/>
    <property type="match status" value="5"/>
</dbReference>
<dbReference type="GO" id="GO:0052861">
    <property type="term" value="F:endo-1,3(4)-beta-glucanase activity"/>
    <property type="evidence" value="ECO:0007669"/>
    <property type="project" value="UniProtKB-EC"/>
</dbReference>
<dbReference type="EnsemblPlants" id="Solyc12g056390.2.1">
    <property type="protein sequence ID" value="Solyc12g056390.2.1"/>
    <property type="gene ID" value="Solyc12g056390.2"/>
</dbReference>
<dbReference type="FunFam" id="2.60.110.10:FF:000003">
    <property type="entry name" value="Thaumatin I"/>
    <property type="match status" value="2"/>
</dbReference>
<keyword evidence="9" id="KW-0326">Glycosidase</keyword>
<evidence type="ECO:0000256" key="8">
    <source>
        <dbReference type="ARBA" id="ARBA00023157"/>
    </source>
</evidence>
<dbReference type="OMA" id="EYGETWK"/>
<evidence type="ECO:0000256" key="2">
    <source>
        <dbReference type="ARBA" id="ARBA00004116"/>
    </source>
</evidence>
<dbReference type="InterPro" id="IPR017949">
    <property type="entry name" value="Thaumatin_CS"/>
</dbReference>
<feature type="chain" id="PRO_5018628944" description="endo-1,3(4)-beta-glucanase" evidence="10">
    <location>
        <begin position="26"/>
        <end position="878"/>
    </location>
</feature>
<dbReference type="EC" id="3.2.1.6" evidence="4"/>
<dbReference type="Pfam" id="PF00314">
    <property type="entry name" value="Thaumatin"/>
    <property type="match status" value="5"/>
</dbReference>
<evidence type="ECO:0000256" key="9">
    <source>
        <dbReference type="ARBA" id="ARBA00023295"/>
    </source>
</evidence>
<reference evidence="11" key="1">
    <citation type="journal article" date="2012" name="Nature">
        <title>The tomato genome sequence provides insights into fleshy fruit evolution.</title>
        <authorList>
            <consortium name="Tomato Genome Consortium"/>
        </authorList>
    </citation>
    <scope>NUCLEOTIDE SEQUENCE [LARGE SCALE GENOMIC DNA]</scope>
    <source>
        <strain evidence="11">cv. Heinz 1706</strain>
    </source>
</reference>
<comment type="similarity">
    <text evidence="3">Belongs to the thaumatin family.</text>
</comment>
<dbReference type="AlphaFoldDB" id="A0A3Q7JWY0"/>
<keyword evidence="12" id="KW-1185">Reference proteome</keyword>
<dbReference type="PROSITE" id="PS00316">
    <property type="entry name" value="THAUMATIN_1"/>
    <property type="match status" value="2"/>
</dbReference>
<evidence type="ECO:0000256" key="1">
    <source>
        <dbReference type="ARBA" id="ARBA00000124"/>
    </source>
</evidence>
<dbReference type="PANTHER" id="PTHR31048">
    <property type="entry name" value="OS03G0233200 PROTEIN"/>
    <property type="match status" value="1"/>
</dbReference>
<comment type="subcellular location">
    <subcellularLocation>
        <location evidence="2">Vacuole</location>
    </subcellularLocation>
</comment>
<keyword evidence="8" id="KW-1015">Disulfide bond</keyword>
<evidence type="ECO:0000256" key="7">
    <source>
        <dbReference type="ARBA" id="ARBA00022801"/>
    </source>
</evidence>
<comment type="catalytic activity">
    <reaction evidence="1">
        <text>Endohydrolysis of (1-&gt;3)- or (1-&gt;4)-linkages in beta-D-glucans when the glucose residue whose reducing group is involved in the linkage to be hydrolyzed is itself substituted at C-3.</text>
        <dbReference type="EC" id="3.2.1.6"/>
    </reaction>
</comment>
<sequence>MSNRIINFFFIFFYVMISHLFSIQADSTIDIHNNCPFTVWAAAVPHSRGGRQLEYGETWKIEVNTTNNGRIWGRTNCNFDSSGKGQCQTGDCNGLLECEGNGKPPTTLAEYALNQFNNNDFLDISVVDGFNIPMEFSPVSADECSVRIRCTADIIGQCPNELRTPGGCNNPCTVFKMNVYCCTSGNCGPTNYSRFFKDRCLTSYSYPRDDSSSTFTCPNGTSYKVAAASPGRGRRLDSGQTWNINVNPGTTMGRIWSRTNCNFDGNGRGKCQTRDCNGRLKCQGFGSPPNTLAEFALNQPNNLDFFDISLVDGFNFLWNSAQSTECVVISYAKHLLMINVQTNYGHPIGVTTREEFSRRMNFVVQMVEDAYSYPRDDPTSMITCPVGTNYKVVFYPEAVPGGGRQLEYGETWKIKVNTTKNSQRLWGRTNCNFNKLGRGQCQTGDCNGLLEFQDYANMSFIKSFFISFYIMNSHFLNQANAIIDIQNNCPFTIWAAAVPGGGRRLEYGDTWKIEPDMTTSSTKKGRIWGRTNCNFDSLRRGQCQTGDCNGLLECQTFSSTPPNTLAEYALNQFNDADFIGISLVNGFNIPIEFSPVFADECSTRIRCTADIIGQCPNELRTPGGCNNPCTIFKTGEYCCTFGNCGPTNYSNMHFLKFFPLFVFLYFGQYYLYVTHAATFDITNRCTYPVWAGASPGGGRRLDSGQTWNINVNPGTTQARIWGRTNCNFDGSGRGKCETGDCNGLLECQGYGSPPNTLAEFALNQPNNLDFVDISLVDGFNIPMEFSPINGGCRNLLCNAPINDQCPNELRAPGGCNNPCTVFKTNEFCCTNGPGSCGPTDFSRFFKQRCPDAYSYPQDDPTSLFTCPAGTNYKVVFCP</sequence>
<keyword evidence="7" id="KW-0378">Hydrolase</keyword>
<dbReference type="PaxDb" id="4081-Solyc12g056390.1.1"/>
<dbReference type="GO" id="GO:0005773">
    <property type="term" value="C:vacuole"/>
    <property type="evidence" value="ECO:0007669"/>
    <property type="project" value="UniProtKB-SubCell"/>
</dbReference>
<accession>A0A3Q7JWY0</accession>
<proteinExistence type="inferred from homology"/>
<dbReference type="Proteomes" id="UP000004994">
    <property type="component" value="Chromosome 12"/>
</dbReference>
<evidence type="ECO:0000256" key="3">
    <source>
        <dbReference type="ARBA" id="ARBA00010607"/>
    </source>
</evidence>
<dbReference type="InterPro" id="IPR037176">
    <property type="entry name" value="Osmotin/thaumatin-like_sf"/>
</dbReference>
<dbReference type="PRINTS" id="PR00347">
    <property type="entry name" value="THAUMATIN"/>
</dbReference>
<protein>
    <recommendedName>
        <fullName evidence="4">endo-1,3(4)-beta-glucanase</fullName>
        <ecNumber evidence="4">3.2.1.6</ecNumber>
    </recommendedName>
</protein>
<evidence type="ECO:0000256" key="5">
    <source>
        <dbReference type="ARBA" id="ARBA00022554"/>
    </source>
</evidence>
<evidence type="ECO:0000256" key="6">
    <source>
        <dbReference type="ARBA" id="ARBA00022729"/>
    </source>
</evidence>
<dbReference type="PROSITE" id="PS51367">
    <property type="entry name" value="THAUMATIN_2"/>
    <property type="match status" value="5"/>
</dbReference>
<evidence type="ECO:0000256" key="4">
    <source>
        <dbReference type="ARBA" id="ARBA00012599"/>
    </source>
</evidence>
<dbReference type="Gramene" id="Solyc12g056390.2.1">
    <property type="protein sequence ID" value="Solyc12g056390.2.1"/>
    <property type="gene ID" value="Solyc12g056390.2"/>
</dbReference>
<name>A0A3Q7JWY0_SOLLC</name>
<dbReference type="GO" id="GO:0006952">
    <property type="term" value="P:defense response"/>
    <property type="evidence" value="ECO:0000318"/>
    <property type="project" value="GO_Central"/>
</dbReference>
<keyword evidence="5" id="KW-0926">Vacuole</keyword>
<evidence type="ECO:0000313" key="11">
    <source>
        <dbReference type="EnsemblPlants" id="Solyc12g056390.2.1"/>
    </source>
</evidence>
<organism evidence="11">
    <name type="scientific">Solanum lycopersicum</name>
    <name type="common">Tomato</name>
    <name type="synonym">Lycopersicon esculentum</name>
    <dbReference type="NCBI Taxonomy" id="4081"/>
    <lineage>
        <taxon>Eukaryota</taxon>
        <taxon>Viridiplantae</taxon>
        <taxon>Streptophyta</taxon>
        <taxon>Embryophyta</taxon>
        <taxon>Tracheophyta</taxon>
        <taxon>Spermatophyta</taxon>
        <taxon>Magnoliopsida</taxon>
        <taxon>eudicotyledons</taxon>
        <taxon>Gunneridae</taxon>
        <taxon>Pentapetalae</taxon>
        <taxon>asterids</taxon>
        <taxon>lamiids</taxon>
        <taxon>Solanales</taxon>
        <taxon>Solanaceae</taxon>
        <taxon>Solanoideae</taxon>
        <taxon>Solaneae</taxon>
        <taxon>Solanum</taxon>
        <taxon>Solanum subgen. Lycopersicon</taxon>
    </lineage>
</organism>
<reference evidence="11" key="2">
    <citation type="submission" date="2019-01" db="UniProtKB">
        <authorList>
            <consortium name="EnsemblPlants"/>
        </authorList>
    </citation>
    <scope>IDENTIFICATION</scope>
    <source>
        <strain evidence="11">cv. Heinz 1706</strain>
    </source>
</reference>
<dbReference type="Gene3D" id="2.60.110.10">
    <property type="entry name" value="Thaumatin"/>
    <property type="match status" value="5"/>
</dbReference>
<dbReference type="GO" id="GO:0009620">
    <property type="term" value="P:response to fungus"/>
    <property type="evidence" value="ECO:0007669"/>
    <property type="project" value="UniProtKB-ARBA"/>
</dbReference>
<evidence type="ECO:0000313" key="12">
    <source>
        <dbReference type="Proteomes" id="UP000004994"/>
    </source>
</evidence>
<evidence type="ECO:0000256" key="10">
    <source>
        <dbReference type="SAM" id="SignalP"/>
    </source>
</evidence>
<dbReference type="InterPro" id="IPR001938">
    <property type="entry name" value="Thaumatin"/>
</dbReference>
<keyword evidence="6 10" id="KW-0732">Signal</keyword>
<feature type="signal peptide" evidence="10">
    <location>
        <begin position="1"/>
        <end position="25"/>
    </location>
</feature>
<dbReference type="SMART" id="SM00205">
    <property type="entry name" value="THN"/>
    <property type="match status" value="4"/>
</dbReference>
<dbReference type="InParanoid" id="A0A3Q7JWY0"/>